<dbReference type="GO" id="GO:0006526">
    <property type="term" value="P:L-arginine biosynthetic process"/>
    <property type="evidence" value="ECO:0007669"/>
    <property type="project" value="UniProtKB-UniRule"/>
</dbReference>
<accession>A0A7V4WTB5</accession>
<dbReference type="NCBIfam" id="TIGR01850">
    <property type="entry name" value="argC"/>
    <property type="match status" value="1"/>
</dbReference>
<keyword evidence="1 5" id="KW-0055">Arginine biosynthesis</keyword>
<dbReference type="PROSITE" id="PS01224">
    <property type="entry name" value="ARGC"/>
    <property type="match status" value="1"/>
</dbReference>
<evidence type="ECO:0000256" key="1">
    <source>
        <dbReference type="ARBA" id="ARBA00022571"/>
    </source>
</evidence>
<keyword evidence="3 5" id="KW-0521">NADP</keyword>
<feature type="active site" evidence="5 6">
    <location>
        <position position="132"/>
    </location>
</feature>
<keyword evidence="2 5" id="KW-0028">Amino-acid biosynthesis</keyword>
<protein>
    <recommendedName>
        <fullName evidence="5">N-acetyl-gamma-glutamyl-phosphate reductase</fullName>
        <shortName evidence="5">AGPR</shortName>
        <ecNumber evidence="5">1.2.1.38</ecNumber>
    </recommendedName>
    <alternativeName>
        <fullName evidence="5">N-acetyl-glutamate semialdehyde dehydrogenase</fullName>
        <shortName evidence="5">NAGSA dehydrogenase</shortName>
    </alternativeName>
</protein>
<sequence>MIRAGIVGGAGYTGGELLRLLLRHPGVEIVFVSSRSQAGKAVYTAHRDLTGETELLFRKEPVFDSDVLFLCMGHGESQRFFQNNEVPSSLKIIDLSRDFRFTTHPSRSFVYGLPEAYREQIKNAANIANPGCFATSIELALLPLAGRSMLTQPVHVSGITGSTGAGQQPTATTHFSWRDSNISLYKPFRHQHLDEVRETLKAAQKSALPDIRFLPFRGNFTRGILSAVYTSVEGDLQEIKQEYINYYAAHPFVTVVDENPDVKQVVNTNKAFLYLDKQDDQLLIVSVIDNLLKGASGQAVQNMNLIFGLEETAGLELKGSGF</sequence>
<comment type="subcellular location">
    <subcellularLocation>
        <location evidence="5">Cytoplasm</location>
    </subcellularLocation>
</comment>
<dbReference type="SMART" id="SM00859">
    <property type="entry name" value="Semialdhyde_dh"/>
    <property type="match status" value="1"/>
</dbReference>
<reference evidence="8" key="1">
    <citation type="journal article" date="2020" name="mSystems">
        <title>Genome- and Community-Level Interaction Insights into Carbon Utilization and Element Cycling Functions of Hydrothermarchaeota in Hydrothermal Sediment.</title>
        <authorList>
            <person name="Zhou Z."/>
            <person name="Liu Y."/>
            <person name="Xu W."/>
            <person name="Pan J."/>
            <person name="Luo Z.H."/>
            <person name="Li M."/>
        </authorList>
    </citation>
    <scope>NUCLEOTIDE SEQUENCE [LARGE SCALE GENOMIC DNA]</scope>
    <source>
        <strain evidence="8">HyVt-577</strain>
    </source>
</reference>
<feature type="domain" description="Semialdehyde dehydrogenase NAD-binding" evidence="7">
    <location>
        <begin position="3"/>
        <end position="124"/>
    </location>
</feature>
<dbReference type="Proteomes" id="UP000885779">
    <property type="component" value="Unassembled WGS sequence"/>
</dbReference>
<dbReference type="Pfam" id="PF22698">
    <property type="entry name" value="Semialdhyde_dhC_1"/>
    <property type="match status" value="1"/>
</dbReference>
<dbReference type="EC" id="1.2.1.38" evidence="5"/>
<comment type="pathway">
    <text evidence="5">Amino-acid biosynthesis; L-arginine biosynthesis; N(2)-acetyl-L-ornithine from L-glutamate: step 3/4.</text>
</comment>
<dbReference type="InterPro" id="IPR050085">
    <property type="entry name" value="AGPR"/>
</dbReference>
<dbReference type="Pfam" id="PF01118">
    <property type="entry name" value="Semialdhyde_dh"/>
    <property type="match status" value="1"/>
</dbReference>
<dbReference type="CDD" id="cd17895">
    <property type="entry name" value="AGPR_1_N"/>
    <property type="match status" value="1"/>
</dbReference>
<dbReference type="UniPathway" id="UPA00068">
    <property type="reaction ID" value="UER00108"/>
</dbReference>
<dbReference type="InterPro" id="IPR058924">
    <property type="entry name" value="AGPR_dimerisation_dom"/>
</dbReference>
<keyword evidence="4 5" id="KW-0560">Oxidoreductase</keyword>
<organism evidence="8">
    <name type="scientific">Caldithrix abyssi</name>
    <dbReference type="NCBI Taxonomy" id="187145"/>
    <lineage>
        <taxon>Bacteria</taxon>
        <taxon>Pseudomonadati</taxon>
        <taxon>Calditrichota</taxon>
        <taxon>Calditrichia</taxon>
        <taxon>Calditrichales</taxon>
        <taxon>Calditrichaceae</taxon>
        <taxon>Caldithrix</taxon>
    </lineage>
</organism>
<dbReference type="GO" id="GO:0051287">
    <property type="term" value="F:NAD binding"/>
    <property type="evidence" value="ECO:0007669"/>
    <property type="project" value="InterPro"/>
</dbReference>
<evidence type="ECO:0000256" key="5">
    <source>
        <dbReference type="HAMAP-Rule" id="MF_00150"/>
    </source>
</evidence>
<dbReference type="PANTHER" id="PTHR32338">
    <property type="entry name" value="N-ACETYL-GAMMA-GLUTAMYL-PHOSPHATE REDUCTASE, CHLOROPLASTIC-RELATED-RELATED"/>
    <property type="match status" value="1"/>
</dbReference>
<dbReference type="Gene3D" id="3.30.360.10">
    <property type="entry name" value="Dihydrodipicolinate Reductase, domain 2"/>
    <property type="match status" value="1"/>
</dbReference>
<evidence type="ECO:0000259" key="7">
    <source>
        <dbReference type="SMART" id="SM00859"/>
    </source>
</evidence>
<dbReference type="InterPro" id="IPR000706">
    <property type="entry name" value="AGPR_type-1"/>
</dbReference>
<proteinExistence type="inferred from homology"/>
<dbReference type="InterPro" id="IPR000534">
    <property type="entry name" value="Semialdehyde_DH_NAD-bd"/>
</dbReference>
<comment type="catalytic activity">
    <reaction evidence="5">
        <text>N-acetyl-L-glutamate 5-semialdehyde + phosphate + NADP(+) = N-acetyl-L-glutamyl 5-phosphate + NADPH + H(+)</text>
        <dbReference type="Rhea" id="RHEA:21588"/>
        <dbReference type="ChEBI" id="CHEBI:15378"/>
        <dbReference type="ChEBI" id="CHEBI:29123"/>
        <dbReference type="ChEBI" id="CHEBI:43474"/>
        <dbReference type="ChEBI" id="CHEBI:57783"/>
        <dbReference type="ChEBI" id="CHEBI:57936"/>
        <dbReference type="ChEBI" id="CHEBI:58349"/>
        <dbReference type="EC" id="1.2.1.38"/>
    </reaction>
</comment>
<evidence type="ECO:0000256" key="6">
    <source>
        <dbReference type="PROSITE-ProRule" id="PRU10010"/>
    </source>
</evidence>
<gene>
    <name evidence="5" type="primary">argC</name>
    <name evidence="8" type="ORF">ENK44_00265</name>
</gene>
<comment type="similarity">
    <text evidence="5">Belongs to the NAGSA dehydrogenase family. Type 1 subfamily.</text>
</comment>
<evidence type="ECO:0000256" key="3">
    <source>
        <dbReference type="ARBA" id="ARBA00022857"/>
    </source>
</evidence>
<dbReference type="SUPFAM" id="SSF55347">
    <property type="entry name" value="Glyceraldehyde-3-phosphate dehydrogenase-like, C-terminal domain"/>
    <property type="match status" value="1"/>
</dbReference>
<name>A0A7V4WTB5_CALAY</name>
<dbReference type="CDD" id="cd23934">
    <property type="entry name" value="AGPR_1_C"/>
    <property type="match status" value="1"/>
</dbReference>
<comment type="function">
    <text evidence="5">Catalyzes the NADPH-dependent reduction of N-acetyl-5-glutamyl phosphate to yield N-acetyl-L-glutamate 5-semialdehyde.</text>
</comment>
<comment type="caution">
    <text evidence="8">The sequence shown here is derived from an EMBL/GenBank/DDBJ whole genome shotgun (WGS) entry which is preliminary data.</text>
</comment>
<dbReference type="GO" id="GO:0070401">
    <property type="term" value="F:NADP+ binding"/>
    <property type="evidence" value="ECO:0007669"/>
    <property type="project" value="InterPro"/>
</dbReference>
<dbReference type="PANTHER" id="PTHR32338:SF10">
    <property type="entry name" value="N-ACETYL-GAMMA-GLUTAMYL-PHOSPHATE REDUCTASE, CHLOROPLASTIC-RELATED"/>
    <property type="match status" value="1"/>
</dbReference>
<dbReference type="AlphaFoldDB" id="A0A7V4WTB5"/>
<dbReference type="InterPro" id="IPR036291">
    <property type="entry name" value="NAD(P)-bd_dom_sf"/>
</dbReference>
<dbReference type="GO" id="GO:0003942">
    <property type="term" value="F:N-acetyl-gamma-glutamyl-phosphate reductase activity"/>
    <property type="evidence" value="ECO:0007669"/>
    <property type="project" value="UniProtKB-UniRule"/>
</dbReference>
<dbReference type="EMBL" id="DRQG01000003">
    <property type="protein sequence ID" value="HGY54109.1"/>
    <property type="molecule type" value="Genomic_DNA"/>
</dbReference>
<dbReference type="InterPro" id="IPR023013">
    <property type="entry name" value="AGPR_AS"/>
</dbReference>
<keyword evidence="5" id="KW-0963">Cytoplasm</keyword>
<dbReference type="GO" id="GO:0005737">
    <property type="term" value="C:cytoplasm"/>
    <property type="evidence" value="ECO:0007669"/>
    <property type="project" value="UniProtKB-SubCell"/>
</dbReference>
<dbReference type="Gene3D" id="3.40.50.720">
    <property type="entry name" value="NAD(P)-binding Rossmann-like Domain"/>
    <property type="match status" value="1"/>
</dbReference>
<evidence type="ECO:0000256" key="2">
    <source>
        <dbReference type="ARBA" id="ARBA00022605"/>
    </source>
</evidence>
<evidence type="ECO:0000313" key="8">
    <source>
        <dbReference type="EMBL" id="HGY54109.1"/>
    </source>
</evidence>
<evidence type="ECO:0000256" key="4">
    <source>
        <dbReference type="ARBA" id="ARBA00023002"/>
    </source>
</evidence>
<dbReference type="SUPFAM" id="SSF51735">
    <property type="entry name" value="NAD(P)-binding Rossmann-fold domains"/>
    <property type="match status" value="1"/>
</dbReference>
<dbReference type="HAMAP" id="MF_00150">
    <property type="entry name" value="ArgC_type1"/>
    <property type="match status" value="1"/>
</dbReference>